<dbReference type="Gene3D" id="3.40.630.10">
    <property type="entry name" value="Zn peptidases"/>
    <property type="match status" value="1"/>
</dbReference>
<dbReference type="GO" id="GO:0006508">
    <property type="term" value="P:proteolysis"/>
    <property type="evidence" value="ECO:0007669"/>
    <property type="project" value="UniProtKB-KW"/>
</dbReference>
<feature type="compositionally biased region" description="Acidic residues" evidence="8">
    <location>
        <begin position="201"/>
        <end position="212"/>
    </location>
</feature>
<feature type="region of interest" description="Disordered" evidence="8">
    <location>
        <begin position="192"/>
        <end position="212"/>
    </location>
</feature>
<feature type="active site" description="Proton donor/acceptor" evidence="7">
    <location>
        <position position="353"/>
    </location>
</feature>
<keyword evidence="12" id="KW-1185">Reference proteome</keyword>
<dbReference type="PROSITE" id="PS52035">
    <property type="entry name" value="PEPTIDASE_M14"/>
    <property type="match status" value="1"/>
</dbReference>
<dbReference type="HOGENOM" id="CLU_028657_0_0_0"/>
<comment type="similarity">
    <text evidence="2 7">Belongs to the peptidase M14 family.</text>
</comment>
<dbReference type="InterPro" id="IPR000834">
    <property type="entry name" value="Peptidase_M14"/>
</dbReference>
<feature type="region of interest" description="Disordered" evidence="8">
    <location>
        <begin position="600"/>
        <end position="620"/>
    </location>
</feature>
<gene>
    <name evidence="11" type="ordered locus">GAU_2982</name>
</gene>
<dbReference type="SUPFAM" id="SSF53187">
    <property type="entry name" value="Zn-dependent exopeptidases"/>
    <property type="match status" value="1"/>
</dbReference>
<evidence type="ECO:0000256" key="7">
    <source>
        <dbReference type="PROSITE-ProRule" id="PRU01379"/>
    </source>
</evidence>
<reference evidence="12" key="1">
    <citation type="submission" date="2006-03" db="EMBL/GenBank/DDBJ databases">
        <title>Complete genome sequence of Gemmatimonas aurantiaca T-27 that represents a novel phylum Gemmatimonadetes.</title>
        <authorList>
            <person name="Takasaki K."/>
            <person name="Ichikawa N."/>
            <person name="Miura H."/>
            <person name="Matsushita S."/>
            <person name="Watanabe Y."/>
            <person name="Oguchi A."/>
            <person name="Ankai A."/>
            <person name="Yashiro I."/>
            <person name="Takahashi M."/>
            <person name="Terui Y."/>
            <person name="Fukui S."/>
            <person name="Yokoyama H."/>
            <person name="Tanikawa S."/>
            <person name="Hanada S."/>
            <person name="Kamagata Y."/>
            <person name="Fujita N."/>
        </authorList>
    </citation>
    <scope>NUCLEOTIDE SEQUENCE [LARGE SCALE GENOMIC DNA]</scope>
    <source>
        <strain evidence="12">T-27 / DSM 14586 / JCM 11422 / NBRC 100505</strain>
    </source>
</reference>
<dbReference type="Pfam" id="PF00246">
    <property type="entry name" value="Peptidase_M14"/>
    <property type="match status" value="1"/>
</dbReference>
<feature type="compositionally biased region" description="Basic and acidic residues" evidence="8">
    <location>
        <begin position="611"/>
        <end position="620"/>
    </location>
</feature>
<dbReference type="GO" id="GO:0004181">
    <property type="term" value="F:metallocarboxypeptidase activity"/>
    <property type="evidence" value="ECO:0007669"/>
    <property type="project" value="InterPro"/>
</dbReference>
<evidence type="ECO:0000256" key="1">
    <source>
        <dbReference type="ARBA" id="ARBA00001947"/>
    </source>
</evidence>
<dbReference type="PANTHER" id="PTHR11705:SF143">
    <property type="entry name" value="SLL0236 PROTEIN"/>
    <property type="match status" value="1"/>
</dbReference>
<dbReference type="eggNOG" id="COG2866">
    <property type="taxonomic scope" value="Bacteria"/>
</dbReference>
<evidence type="ECO:0000256" key="8">
    <source>
        <dbReference type="SAM" id="MobiDB-lite"/>
    </source>
</evidence>
<evidence type="ECO:0000256" key="6">
    <source>
        <dbReference type="ARBA" id="ARBA00023049"/>
    </source>
</evidence>
<dbReference type="SMART" id="SM00631">
    <property type="entry name" value="Zn_pept"/>
    <property type="match status" value="1"/>
</dbReference>
<comment type="cofactor">
    <cofactor evidence="1">
        <name>Zn(2+)</name>
        <dbReference type="ChEBI" id="CHEBI:29105"/>
    </cofactor>
</comment>
<evidence type="ECO:0000256" key="3">
    <source>
        <dbReference type="ARBA" id="ARBA00022670"/>
    </source>
</evidence>
<keyword evidence="5" id="KW-0862">Zinc</keyword>
<dbReference type="PANTHER" id="PTHR11705">
    <property type="entry name" value="PROTEASE FAMILY M14 CARBOXYPEPTIDASE A,B"/>
    <property type="match status" value="1"/>
</dbReference>
<proteinExistence type="inferred from homology"/>
<accession>C1ABZ7</accession>
<dbReference type="EMBL" id="AP009153">
    <property type="protein sequence ID" value="BAH40024.1"/>
    <property type="molecule type" value="Genomic_DNA"/>
</dbReference>
<keyword evidence="6" id="KW-0482">Metalloprotease</keyword>
<keyword evidence="9" id="KW-0732">Signal</keyword>
<dbReference type="GO" id="GO:0008270">
    <property type="term" value="F:zinc ion binding"/>
    <property type="evidence" value="ECO:0007669"/>
    <property type="project" value="InterPro"/>
</dbReference>
<evidence type="ECO:0000256" key="2">
    <source>
        <dbReference type="ARBA" id="ARBA00005988"/>
    </source>
</evidence>
<feature type="chain" id="PRO_5002906720" description="Peptidase M14 domain-containing protein" evidence="9">
    <location>
        <begin position="26"/>
        <end position="620"/>
    </location>
</feature>
<dbReference type="KEGG" id="gau:GAU_2982"/>
<evidence type="ECO:0000313" key="11">
    <source>
        <dbReference type="EMBL" id="BAH40024.1"/>
    </source>
</evidence>
<evidence type="ECO:0000256" key="9">
    <source>
        <dbReference type="SAM" id="SignalP"/>
    </source>
</evidence>
<sequence length="620" mass="68768">MLMPPRPLISSMALLAAVWAVPALAQPGTAPARRDTVRKVLTIPGQRDGLSTFTLVNYPQMKPKQWGVMDFDHYHTTAELNYWMERWAKEKPDLVEKVQVGTSFGGQPIWQLIVTNKKTGVHTSKAAAFFEGGRHSGEITASESVLWLTWHVLENYGKDPAITKLVDEKTLYLRPNNNPDGADMYKLTAQANRSSVRPVDNDGDGLLDEDPGEDLDGDGFIRQMRKHVGAGKGTHVIDTLDAKGRLMRSVGAGKGDYLVYSEGIDNDKDGQYNEDGVGGLDLHRNYPYNWRPMAESTGRGHVQFGAGEYPLSEPETRAVFLWQVGHPNISVTNSMDTSVPMHLRGPSTCIAAECMFASDLKLLQHYDSVGNSFTNYGLAGDVYWTYGTRGQPKGQERPEPLFGHGPDFGYFQMGQVWYGDELWNGGREKDYNNDGRIDQYEVLRYNDERFGGRGYQAWTKVMHPDLGEVEVGGADPKFWSQNPPAEDLERWASNQAKFNLTMAMDMPKVEITAIQATRLRGTVKDSATHEVKVTVRNTGRIPTAFEQAKRVHAVKPDQLTLAGAGVTTVGPRVQEFWIGGYESKVITMRVRVPAGESPKATAKLSSTRGGVAEREVTITP</sequence>
<evidence type="ECO:0000259" key="10">
    <source>
        <dbReference type="PROSITE" id="PS52035"/>
    </source>
</evidence>
<evidence type="ECO:0000313" key="12">
    <source>
        <dbReference type="Proteomes" id="UP000002209"/>
    </source>
</evidence>
<dbReference type="AlphaFoldDB" id="C1ABZ7"/>
<evidence type="ECO:0000256" key="5">
    <source>
        <dbReference type="ARBA" id="ARBA00022833"/>
    </source>
</evidence>
<dbReference type="Proteomes" id="UP000002209">
    <property type="component" value="Chromosome"/>
</dbReference>
<dbReference type="CDD" id="cd06905">
    <property type="entry name" value="M14-like"/>
    <property type="match status" value="1"/>
</dbReference>
<protein>
    <recommendedName>
        <fullName evidence="10">Peptidase M14 domain-containing protein</fullName>
    </recommendedName>
</protein>
<dbReference type="STRING" id="379066.GAU_2982"/>
<keyword evidence="3" id="KW-0645">Protease</keyword>
<feature type="domain" description="Peptidase M14" evidence="10">
    <location>
        <begin position="73"/>
        <end position="381"/>
    </location>
</feature>
<organism evidence="11 12">
    <name type="scientific">Gemmatimonas aurantiaca (strain DSM 14586 / JCM 11422 / NBRC 100505 / T-27)</name>
    <dbReference type="NCBI Taxonomy" id="379066"/>
    <lineage>
        <taxon>Bacteria</taxon>
        <taxon>Pseudomonadati</taxon>
        <taxon>Gemmatimonadota</taxon>
        <taxon>Gemmatimonadia</taxon>
        <taxon>Gemmatimonadales</taxon>
        <taxon>Gemmatimonadaceae</taxon>
        <taxon>Gemmatimonas</taxon>
    </lineage>
</organism>
<keyword evidence="4" id="KW-0378">Hydrolase</keyword>
<feature type="signal peptide" evidence="9">
    <location>
        <begin position="1"/>
        <end position="25"/>
    </location>
</feature>
<dbReference type="RefSeq" id="WP_015894793.1">
    <property type="nucleotide sequence ID" value="NC_012489.1"/>
</dbReference>
<name>C1ABZ7_GEMAT</name>
<dbReference type="GO" id="GO:0005615">
    <property type="term" value="C:extracellular space"/>
    <property type="evidence" value="ECO:0007669"/>
    <property type="project" value="TreeGrafter"/>
</dbReference>
<evidence type="ECO:0000256" key="4">
    <source>
        <dbReference type="ARBA" id="ARBA00022801"/>
    </source>
</evidence>